<evidence type="ECO:0000256" key="1">
    <source>
        <dbReference type="ARBA" id="ARBA00006834"/>
    </source>
</evidence>
<evidence type="ECO:0000256" key="4">
    <source>
        <dbReference type="ARBA" id="ARBA00023125"/>
    </source>
</evidence>
<dbReference type="PANTHER" id="PTHR12322:SF122">
    <property type="entry name" value="DOUBLESEX- AND MAB-3-RELATED TRANSCRIPTION FACTOR 2"/>
    <property type="match status" value="1"/>
</dbReference>
<feature type="compositionally biased region" description="Polar residues" evidence="7">
    <location>
        <begin position="104"/>
        <end position="113"/>
    </location>
</feature>
<evidence type="ECO:0000313" key="9">
    <source>
        <dbReference type="EMBL" id="KAF0041868.1"/>
    </source>
</evidence>
<sequence>MTTSLYPFEKKREKNKDTERLRSFHPESTVMQQRRRRRQCGAGDHTSRSEGGLQRETTTKSEEQKSSEEDEEEEEEEEVVDVTSPDGCAGDGGQRAAVAPSPERTMTQQSSARKMTRSPKCARCRNHGVVSCLKGHKRFCRWRDCRCACCLLVVERQRVMAAQVALRRQQAAEGKRGVRCAAPLRRTAYQRYSRAAEPSILTKSVLQACAGLKPAAPLEEDASCWSKQAQRDRAHFVCPSVSARMRKRRAFADKELENVMLERELRQRELQGELSFSSSVLVPVLRPPPPLPVSPGLHCCTLDEEGPTAAGASGYVYKYKPPLYECDFPFCHLFHPKGRSPAEADYRDFLFRSPGPVRGDEGALSGWRISEKKGRPEPMPPPAQQGLRHHDSTGLAGLEPVKGAANPPEVMDSSGPSTAARSIVRSDQRGLGGAVVSDASRTFDPRPLAAGGRGADSGAAQAAPQADSVKSPHGGSVRTPAVRPLPFSVEALLRA</sequence>
<accession>A0A6A4TBV0</accession>
<keyword evidence="2 6" id="KW-0479">Metal-binding</keyword>
<dbReference type="InterPro" id="IPR036407">
    <property type="entry name" value="DM_DNA-bd_sf"/>
</dbReference>
<feature type="region of interest" description="Disordered" evidence="7">
    <location>
        <begin position="1"/>
        <end position="118"/>
    </location>
</feature>
<evidence type="ECO:0000256" key="7">
    <source>
        <dbReference type="SAM" id="MobiDB-lite"/>
    </source>
</evidence>
<protein>
    <recommendedName>
        <fullName evidence="8">DM domain-containing protein</fullName>
    </recommendedName>
</protein>
<dbReference type="PANTHER" id="PTHR12322">
    <property type="entry name" value="DOUBLESEX AND MAB-3 RELATED TRANSCRIPTION FACTOR DMRT"/>
    <property type="match status" value="1"/>
</dbReference>
<feature type="compositionally biased region" description="Basic and acidic residues" evidence="7">
    <location>
        <begin position="8"/>
        <end position="25"/>
    </location>
</feature>
<feature type="region of interest" description="Disordered" evidence="7">
    <location>
        <begin position="361"/>
        <end position="487"/>
    </location>
</feature>
<feature type="compositionally biased region" description="Acidic residues" evidence="7">
    <location>
        <begin position="68"/>
        <end position="80"/>
    </location>
</feature>
<reference evidence="9 10" key="1">
    <citation type="submission" date="2019-06" db="EMBL/GenBank/DDBJ databases">
        <title>Draft genomes of female and male turbot (Scophthalmus maximus).</title>
        <authorList>
            <person name="Xu H."/>
            <person name="Xu X.-W."/>
            <person name="Shao C."/>
            <person name="Chen S."/>
        </authorList>
    </citation>
    <scope>NUCLEOTIDE SEQUENCE [LARGE SCALE GENOMIC DNA]</scope>
    <source>
        <strain evidence="9">Ysfricsl-2016a</strain>
        <tissue evidence="9">Blood</tissue>
    </source>
</reference>
<keyword evidence="4 6" id="KW-0238">DNA-binding</keyword>
<proteinExistence type="inferred from homology"/>
<dbReference type="Gene3D" id="4.10.1040.10">
    <property type="entry name" value="DM DNA-binding domain"/>
    <property type="match status" value="1"/>
</dbReference>
<gene>
    <name evidence="9" type="ORF">F2P81_005400</name>
</gene>
<dbReference type="GO" id="GO:0000978">
    <property type="term" value="F:RNA polymerase II cis-regulatory region sequence-specific DNA binding"/>
    <property type="evidence" value="ECO:0007669"/>
    <property type="project" value="TreeGrafter"/>
</dbReference>
<evidence type="ECO:0000313" key="10">
    <source>
        <dbReference type="Proteomes" id="UP000438429"/>
    </source>
</evidence>
<evidence type="ECO:0000256" key="5">
    <source>
        <dbReference type="ARBA" id="ARBA00023242"/>
    </source>
</evidence>
<dbReference type="SUPFAM" id="SSF82927">
    <property type="entry name" value="Cysteine-rich DNA binding domain, (DM domain)"/>
    <property type="match status" value="1"/>
</dbReference>
<evidence type="ECO:0000256" key="2">
    <source>
        <dbReference type="ARBA" id="ARBA00022723"/>
    </source>
</evidence>
<dbReference type="InterPro" id="IPR001275">
    <property type="entry name" value="DM_DNA-bd"/>
</dbReference>
<dbReference type="GO" id="GO:0007548">
    <property type="term" value="P:sex differentiation"/>
    <property type="evidence" value="ECO:0007669"/>
    <property type="project" value="TreeGrafter"/>
</dbReference>
<dbReference type="GO" id="GO:0046872">
    <property type="term" value="F:metal ion binding"/>
    <property type="evidence" value="ECO:0007669"/>
    <property type="project" value="UniProtKB-KW"/>
</dbReference>
<dbReference type="GO" id="GO:0000981">
    <property type="term" value="F:DNA-binding transcription factor activity, RNA polymerase II-specific"/>
    <property type="evidence" value="ECO:0007669"/>
    <property type="project" value="TreeGrafter"/>
</dbReference>
<comment type="similarity">
    <text evidence="1">Belongs to the DMRT family.</text>
</comment>
<evidence type="ECO:0000256" key="6">
    <source>
        <dbReference type="PROSITE-ProRule" id="PRU00070"/>
    </source>
</evidence>
<evidence type="ECO:0000256" key="3">
    <source>
        <dbReference type="ARBA" id="ARBA00022833"/>
    </source>
</evidence>
<dbReference type="Proteomes" id="UP000438429">
    <property type="component" value="Unassembled WGS sequence"/>
</dbReference>
<dbReference type="SMART" id="SM00301">
    <property type="entry name" value="DM"/>
    <property type="match status" value="1"/>
</dbReference>
<dbReference type="Pfam" id="PF00751">
    <property type="entry name" value="DM"/>
    <property type="match status" value="1"/>
</dbReference>
<dbReference type="PROSITE" id="PS40000">
    <property type="entry name" value="DM_1"/>
    <property type="match status" value="1"/>
</dbReference>
<dbReference type="EMBL" id="VEVO01000005">
    <property type="protein sequence ID" value="KAF0041868.1"/>
    <property type="molecule type" value="Genomic_DNA"/>
</dbReference>
<feature type="domain" description="DM" evidence="8">
    <location>
        <begin position="121"/>
        <end position="168"/>
    </location>
</feature>
<evidence type="ECO:0000259" key="8">
    <source>
        <dbReference type="PROSITE" id="PS50809"/>
    </source>
</evidence>
<keyword evidence="3 6" id="KW-0862">Zinc</keyword>
<comment type="subcellular location">
    <subcellularLocation>
        <location evidence="6">Nucleus</location>
    </subcellularLocation>
</comment>
<comment type="caution">
    <text evidence="9">The sequence shown here is derived from an EMBL/GenBank/DDBJ whole genome shotgun (WGS) entry which is preliminary data.</text>
</comment>
<organism evidence="9 10">
    <name type="scientific">Scophthalmus maximus</name>
    <name type="common">Turbot</name>
    <name type="synonym">Psetta maxima</name>
    <dbReference type="NCBI Taxonomy" id="52904"/>
    <lineage>
        <taxon>Eukaryota</taxon>
        <taxon>Metazoa</taxon>
        <taxon>Chordata</taxon>
        <taxon>Craniata</taxon>
        <taxon>Vertebrata</taxon>
        <taxon>Euteleostomi</taxon>
        <taxon>Actinopterygii</taxon>
        <taxon>Neopterygii</taxon>
        <taxon>Teleostei</taxon>
        <taxon>Neoteleostei</taxon>
        <taxon>Acanthomorphata</taxon>
        <taxon>Carangaria</taxon>
        <taxon>Pleuronectiformes</taxon>
        <taxon>Pleuronectoidei</taxon>
        <taxon>Scophthalmidae</taxon>
        <taxon>Scophthalmus</taxon>
    </lineage>
</organism>
<dbReference type="GO" id="GO:0005634">
    <property type="term" value="C:nucleus"/>
    <property type="evidence" value="ECO:0007669"/>
    <property type="project" value="UniProtKB-SubCell"/>
</dbReference>
<dbReference type="FunFam" id="4.10.1040.10:FF:000001">
    <property type="entry name" value="doublesex- and mab-3-related transcription factor 1"/>
    <property type="match status" value="1"/>
</dbReference>
<dbReference type="AlphaFoldDB" id="A0A6A4TBV0"/>
<feature type="compositionally biased region" description="Low complexity" evidence="7">
    <location>
        <begin position="456"/>
        <end position="468"/>
    </location>
</feature>
<name>A0A6A4TBV0_SCOMX</name>
<feature type="compositionally biased region" description="Basic and acidic residues" evidence="7">
    <location>
        <begin position="57"/>
        <end position="67"/>
    </location>
</feature>
<feature type="DNA-binding region" description="DM" evidence="6">
    <location>
        <begin position="121"/>
        <end position="168"/>
    </location>
</feature>
<dbReference type="PROSITE" id="PS50809">
    <property type="entry name" value="DM_2"/>
    <property type="match status" value="1"/>
</dbReference>
<keyword evidence="5 6" id="KW-0539">Nucleus</keyword>
<dbReference type="InterPro" id="IPR026607">
    <property type="entry name" value="DMRT"/>
</dbReference>